<dbReference type="InParanoid" id="A0A2U3N3D8"/>
<feature type="chain" id="PRO_5015465058" description="Peptide signal" evidence="1">
    <location>
        <begin position="24"/>
        <end position="162"/>
    </location>
</feature>
<dbReference type="RefSeq" id="WP_121975605.1">
    <property type="nucleotide sequence ID" value="NZ_OOGT01000235.1"/>
</dbReference>
<protein>
    <recommendedName>
        <fullName evidence="4">Peptide signal</fullName>
    </recommendedName>
</protein>
<keyword evidence="1" id="KW-0732">Signal</keyword>
<evidence type="ECO:0000313" key="2">
    <source>
        <dbReference type="EMBL" id="SPL72210.1"/>
    </source>
</evidence>
<dbReference type="EMBL" id="OOGT01000235">
    <property type="protein sequence ID" value="SPL72210.1"/>
    <property type="molecule type" value="Genomic_DNA"/>
</dbReference>
<proteinExistence type="predicted"/>
<dbReference type="AlphaFoldDB" id="A0A2U3N3D8"/>
<dbReference type="Proteomes" id="UP000245974">
    <property type="component" value="Unassembled WGS sequence"/>
</dbReference>
<feature type="signal peptide" evidence="1">
    <location>
        <begin position="1"/>
        <end position="23"/>
    </location>
</feature>
<keyword evidence="3" id="KW-1185">Reference proteome</keyword>
<sequence>MKYIKNPIFIMTLCLLYLASAQAEEVASLPTIKVMADSELREEVGFVPYQEDKTVRKALQHHIQKGEQDIQNIGVNDIITPINFQPKAEQPDMSGLSPALQQYVLAVASGLQSSDPTSGLFQILKPLGIDRNNVDGFRNGTIKMNIDNEAMMKFFGDKWQPK</sequence>
<organism evidence="2 3">
    <name type="scientific">Acinetobacter stercoris</name>
    <dbReference type="NCBI Taxonomy" id="2126983"/>
    <lineage>
        <taxon>Bacteria</taxon>
        <taxon>Pseudomonadati</taxon>
        <taxon>Pseudomonadota</taxon>
        <taxon>Gammaproteobacteria</taxon>
        <taxon>Moraxellales</taxon>
        <taxon>Moraxellaceae</taxon>
        <taxon>Acinetobacter</taxon>
    </lineage>
</organism>
<reference evidence="3" key="1">
    <citation type="submission" date="2018-03" db="EMBL/GenBank/DDBJ databases">
        <authorList>
            <person name="Blom J."/>
        </authorList>
    </citation>
    <scope>NUCLEOTIDE SEQUENCE [LARGE SCALE GENOMIC DNA]</scope>
    <source>
        <strain evidence="3">KPC-SM-21</strain>
    </source>
</reference>
<accession>A0A2U3N3D8</accession>
<gene>
    <name evidence="2" type="ORF">KPC_3388</name>
</gene>
<evidence type="ECO:0000313" key="3">
    <source>
        <dbReference type="Proteomes" id="UP000245974"/>
    </source>
</evidence>
<evidence type="ECO:0000256" key="1">
    <source>
        <dbReference type="SAM" id="SignalP"/>
    </source>
</evidence>
<dbReference type="OrthoDB" id="6711084at2"/>
<evidence type="ECO:0008006" key="4">
    <source>
        <dbReference type="Google" id="ProtNLM"/>
    </source>
</evidence>
<name>A0A2U3N3D8_9GAMM</name>